<keyword evidence="3" id="KW-1185">Reference proteome</keyword>
<organism evidence="2 3">
    <name type="scientific">Nonomuraea dietziae</name>
    <dbReference type="NCBI Taxonomy" id="65515"/>
    <lineage>
        <taxon>Bacteria</taxon>
        <taxon>Bacillati</taxon>
        <taxon>Actinomycetota</taxon>
        <taxon>Actinomycetes</taxon>
        <taxon>Streptosporangiales</taxon>
        <taxon>Streptosporangiaceae</taxon>
        <taxon>Nonomuraea</taxon>
    </lineage>
</organism>
<dbReference type="InterPro" id="IPR014862">
    <property type="entry name" value="TrwC"/>
</dbReference>
<reference evidence="2 3" key="1">
    <citation type="submission" date="2020-08" db="EMBL/GenBank/DDBJ databases">
        <title>Sequencing the genomes of 1000 actinobacteria strains.</title>
        <authorList>
            <person name="Klenk H.-P."/>
        </authorList>
    </citation>
    <scope>NUCLEOTIDE SEQUENCE [LARGE SCALE GENOMIC DNA]</scope>
    <source>
        <strain evidence="2 3">DSM 44320</strain>
    </source>
</reference>
<protein>
    <recommendedName>
        <fullName evidence="1">TrwC relaxase domain-containing protein</fullName>
    </recommendedName>
</protein>
<dbReference type="EMBL" id="JACIBV010000001">
    <property type="protein sequence ID" value="MBB3725212.1"/>
    <property type="molecule type" value="Genomic_DNA"/>
</dbReference>
<dbReference type="Proteomes" id="UP000579945">
    <property type="component" value="Unassembled WGS sequence"/>
</dbReference>
<name>A0A7W5YLH3_9ACTN</name>
<dbReference type="AlphaFoldDB" id="A0A7W5YLH3"/>
<gene>
    <name evidence="2" type="ORF">FHR33_001072</name>
</gene>
<sequence>MWHRTARPVDGQAPDPHLHAHVAIANMVRGLDGRWSAIGAGGRDIHRHAHAADALLKARMRRVLTQRYGIAWKRDPVTGAREIAAIPEQTRVLFSKSC</sequence>
<accession>A0A7W5YLH3</accession>
<dbReference type="Pfam" id="PF08751">
    <property type="entry name" value="TrwC"/>
    <property type="match status" value="1"/>
</dbReference>
<evidence type="ECO:0000313" key="2">
    <source>
        <dbReference type="EMBL" id="MBB3725212.1"/>
    </source>
</evidence>
<dbReference type="RefSeq" id="WP_183644256.1">
    <property type="nucleotide sequence ID" value="NZ_BAAAXX010000105.1"/>
</dbReference>
<comment type="caution">
    <text evidence="2">The sequence shown here is derived from an EMBL/GenBank/DDBJ whole genome shotgun (WGS) entry which is preliminary data.</text>
</comment>
<evidence type="ECO:0000259" key="1">
    <source>
        <dbReference type="Pfam" id="PF08751"/>
    </source>
</evidence>
<proteinExistence type="predicted"/>
<dbReference type="SUPFAM" id="SSF55464">
    <property type="entry name" value="Origin of replication-binding domain, RBD-like"/>
    <property type="match status" value="1"/>
</dbReference>
<feature type="domain" description="TrwC relaxase" evidence="1">
    <location>
        <begin position="3"/>
        <end position="96"/>
    </location>
</feature>
<dbReference type="GeneID" id="95387658"/>
<evidence type="ECO:0000313" key="3">
    <source>
        <dbReference type="Proteomes" id="UP000579945"/>
    </source>
</evidence>